<evidence type="ECO:0000256" key="1">
    <source>
        <dbReference type="ARBA" id="ARBA00022737"/>
    </source>
</evidence>
<evidence type="ECO:0000256" key="2">
    <source>
        <dbReference type="ARBA" id="ARBA00023043"/>
    </source>
</evidence>
<dbReference type="SUPFAM" id="SSF48403">
    <property type="entry name" value="Ankyrin repeat"/>
    <property type="match status" value="1"/>
</dbReference>
<dbReference type="PROSITE" id="PS50088">
    <property type="entry name" value="ANK_REPEAT"/>
    <property type="match status" value="1"/>
</dbReference>
<name>A0A6A5YXQ8_9PLEO</name>
<evidence type="ECO:0000313" key="6">
    <source>
        <dbReference type="Proteomes" id="UP000799770"/>
    </source>
</evidence>
<dbReference type="PANTHER" id="PTHR24198">
    <property type="entry name" value="ANKYRIN REPEAT AND PROTEIN KINASE DOMAIN-CONTAINING PROTEIN"/>
    <property type="match status" value="1"/>
</dbReference>
<dbReference type="Pfam" id="PF12796">
    <property type="entry name" value="Ank_2"/>
    <property type="match status" value="1"/>
</dbReference>
<dbReference type="Proteomes" id="UP000799770">
    <property type="component" value="Unassembled WGS sequence"/>
</dbReference>
<proteinExistence type="predicted"/>
<protein>
    <submittedName>
        <fullName evidence="5">Uncharacterized protein</fullName>
    </submittedName>
</protein>
<dbReference type="PANTHER" id="PTHR24198:SF165">
    <property type="entry name" value="ANKYRIN REPEAT-CONTAINING PROTEIN-RELATED"/>
    <property type="match status" value="1"/>
</dbReference>
<feature type="region of interest" description="Disordered" evidence="4">
    <location>
        <begin position="63"/>
        <end position="87"/>
    </location>
</feature>
<evidence type="ECO:0000256" key="3">
    <source>
        <dbReference type="PROSITE-ProRule" id="PRU00023"/>
    </source>
</evidence>
<sequence length="492" mass="56304">MATKHEYARSTGVDGFTPLAAPQSHYDSIYASSSQDDPPFYTEEADNIQHRIQQLLEDCQRDGQGIPISEYPDPGTDMYQVRNPDDTTRSRQDIVRTFFDAIKTKKDEVVAALIESGLVTTETTNEDGRTPLLAAIEAGNIRTVQQLMDFDADINAYGITSGMPPAKYSWQREKQQKIYRTPLQVAAQTGNLTIVKLLMETYGADDSLVAPDGELALRLAASNGHREVVKYLPSRRGGGFRRWKTKHHKAMRRVKRAVAKIVWFFKIALYEVPKFFVWYIPKHLVVKPLIRGAKWLRKNYRNVPGLIVDALKWTWNKLKKIPKGVWEFLKGIPKFTKELAETIWTTIKRLPRATKIALLWIWNGLKNAGNAVLNVLSRFISFLHTALIAIANLFRGITLKDVWDGFVTFLRALIIDGPRKVWQWLCKFEDVMEKVFKALWGCTGQILWWLIRGIIEVFIYVPKKILVVLVAIGSSLAKGFEEVLIWFNPKRQ</sequence>
<dbReference type="Gene3D" id="1.25.40.20">
    <property type="entry name" value="Ankyrin repeat-containing domain"/>
    <property type="match status" value="1"/>
</dbReference>
<dbReference type="Pfam" id="PF00023">
    <property type="entry name" value="Ank"/>
    <property type="match status" value="1"/>
</dbReference>
<dbReference type="InterPro" id="IPR036770">
    <property type="entry name" value="Ankyrin_rpt-contain_sf"/>
</dbReference>
<dbReference type="EMBL" id="ML977332">
    <property type="protein sequence ID" value="KAF2111922.1"/>
    <property type="molecule type" value="Genomic_DNA"/>
</dbReference>
<gene>
    <name evidence="5" type="ORF">BDV96DRAFT_602404</name>
</gene>
<organism evidence="5 6">
    <name type="scientific">Lophiotrema nucula</name>
    <dbReference type="NCBI Taxonomy" id="690887"/>
    <lineage>
        <taxon>Eukaryota</taxon>
        <taxon>Fungi</taxon>
        <taxon>Dikarya</taxon>
        <taxon>Ascomycota</taxon>
        <taxon>Pezizomycotina</taxon>
        <taxon>Dothideomycetes</taxon>
        <taxon>Pleosporomycetidae</taxon>
        <taxon>Pleosporales</taxon>
        <taxon>Lophiotremataceae</taxon>
        <taxon>Lophiotrema</taxon>
    </lineage>
</organism>
<dbReference type="AlphaFoldDB" id="A0A6A5YXQ8"/>
<evidence type="ECO:0000313" key="5">
    <source>
        <dbReference type="EMBL" id="KAF2111922.1"/>
    </source>
</evidence>
<keyword evidence="6" id="KW-1185">Reference proteome</keyword>
<dbReference type="SMART" id="SM00248">
    <property type="entry name" value="ANK"/>
    <property type="match status" value="3"/>
</dbReference>
<keyword evidence="2 3" id="KW-0040">ANK repeat</keyword>
<dbReference type="InterPro" id="IPR002110">
    <property type="entry name" value="Ankyrin_rpt"/>
</dbReference>
<dbReference type="OrthoDB" id="4772757at2759"/>
<keyword evidence="1" id="KW-0677">Repeat</keyword>
<evidence type="ECO:0000256" key="4">
    <source>
        <dbReference type="SAM" id="MobiDB-lite"/>
    </source>
</evidence>
<accession>A0A6A5YXQ8</accession>
<reference evidence="5" key="1">
    <citation type="journal article" date="2020" name="Stud. Mycol.">
        <title>101 Dothideomycetes genomes: a test case for predicting lifestyles and emergence of pathogens.</title>
        <authorList>
            <person name="Haridas S."/>
            <person name="Albert R."/>
            <person name="Binder M."/>
            <person name="Bloem J."/>
            <person name="Labutti K."/>
            <person name="Salamov A."/>
            <person name="Andreopoulos B."/>
            <person name="Baker S."/>
            <person name="Barry K."/>
            <person name="Bills G."/>
            <person name="Bluhm B."/>
            <person name="Cannon C."/>
            <person name="Castanera R."/>
            <person name="Culley D."/>
            <person name="Daum C."/>
            <person name="Ezra D."/>
            <person name="Gonzalez J."/>
            <person name="Henrissat B."/>
            <person name="Kuo A."/>
            <person name="Liang C."/>
            <person name="Lipzen A."/>
            <person name="Lutzoni F."/>
            <person name="Magnuson J."/>
            <person name="Mondo S."/>
            <person name="Nolan M."/>
            <person name="Ohm R."/>
            <person name="Pangilinan J."/>
            <person name="Park H.-J."/>
            <person name="Ramirez L."/>
            <person name="Alfaro M."/>
            <person name="Sun H."/>
            <person name="Tritt A."/>
            <person name="Yoshinaga Y."/>
            <person name="Zwiers L.-H."/>
            <person name="Turgeon B."/>
            <person name="Goodwin S."/>
            <person name="Spatafora J."/>
            <person name="Crous P."/>
            <person name="Grigoriev I."/>
        </authorList>
    </citation>
    <scope>NUCLEOTIDE SEQUENCE</scope>
    <source>
        <strain evidence="5">CBS 627.86</strain>
    </source>
</reference>
<feature type="repeat" description="ANK" evidence="3">
    <location>
        <begin position="127"/>
        <end position="159"/>
    </location>
</feature>
<dbReference type="PROSITE" id="PS50297">
    <property type="entry name" value="ANK_REP_REGION"/>
    <property type="match status" value="1"/>
</dbReference>